<dbReference type="Pfam" id="PF01843">
    <property type="entry name" value="DIL"/>
    <property type="match status" value="2"/>
</dbReference>
<name>A0A0D2MFW7_9CHLO</name>
<protein>
    <submittedName>
        <fullName evidence="3">Myosin heavy chain, class XI</fullName>
    </submittedName>
</protein>
<dbReference type="KEGG" id="mng:MNEG_13967"/>
<proteinExistence type="predicted"/>
<dbReference type="InterPro" id="IPR052072">
    <property type="entry name" value="Vascular_dev_regulator"/>
</dbReference>
<dbReference type="Proteomes" id="UP000054498">
    <property type="component" value="Unassembled WGS sequence"/>
</dbReference>
<dbReference type="PROSITE" id="PS51126">
    <property type="entry name" value="DILUTE"/>
    <property type="match status" value="1"/>
</dbReference>
<organism evidence="3 4">
    <name type="scientific">Monoraphidium neglectum</name>
    <dbReference type="NCBI Taxonomy" id="145388"/>
    <lineage>
        <taxon>Eukaryota</taxon>
        <taxon>Viridiplantae</taxon>
        <taxon>Chlorophyta</taxon>
        <taxon>core chlorophytes</taxon>
        <taxon>Chlorophyceae</taxon>
        <taxon>CS clade</taxon>
        <taxon>Sphaeropleales</taxon>
        <taxon>Selenastraceae</taxon>
        <taxon>Monoraphidium</taxon>
    </lineage>
</organism>
<evidence type="ECO:0000313" key="3">
    <source>
        <dbReference type="EMBL" id="KIY93995.1"/>
    </source>
</evidence>
<dbReference type="SMART" id="SM01132">
    <property type="entry name" value="DIL"/>
    <property type="match status" value="1"/>
</dbReference>
<dbReference type="OrthoDB" id="539964at2759"/>
<dbReference type="STRING" id="145388.A0A0D2MFW7"/>
<evidence type="ECO:0000256" key="1">
    <source>
        <dbReference type="SAM" id="MobiDB-lite"/>
    </source>
</evidence>
<feature type="region of interest" description="Disordered" evidence="1">
    <location>
        <begin position="396"/>
        <end position="415"/>
    </location>
</feature>
<keyword evidence="4" id="KW-1185">Reference proteome</keyword>
<dbReference type="PANTHER" id="PTHR16027">
    <property type="entry name" value="DILUTE DOMAIN-CONTAINING PROTEIN YPR089W"/>
    <property type="match status" value="1"/>
</dbReference>
<dbReference type="EMBL" id="KK104387">
    <property type="protein sequence ID" value="KIY93995.1"/>
    <property type="molecule type" value="Genomic_DNA"/>
</dbReference>
<sequence length="585" mass="61030">MGMGASAALQQLAAQGPGVARMMADAANAYLAPEGGAAAPAAAAVAAATAAGGRAAGATSPSGLAAAAAAASGPNVAMLSGPEHVPGQPAIPGGRQPSGGGAAESELERRTRELQQLAAQGPGVARMMAEAANSYMAPGTPGEAQSIRTAAAAAATPGAAGPNVAMLSGPEHVPGQPAVPGGRLSAGGAPQETELERRTRELQAKQLALMQERRRMEEERLLAALPAPMGFHKGRPVAALVVFRCCLQWRAFQADRTSVFDRIIHVIGAQIERHQEDNPRLCYWLTNTTTLLFLLQRNIKPASSGSLKGRAAAAGRAAGSMLNNWLGRGASMGGGEASIHGGGVGGFRLVEAKYPALLFKQQLDAFVQKIFPMLRDNVKKAITPLLAHCIHTPRGASGRALGPSRRATNSDVSGGAAGAASGGGAAAAQGKAWAEILGVLDGLLDDLRAAYVPKPLVQALFRQLFAFVNVQLFNQLLLRRECCSFSNGEYVKTGLAQASDANTALIVDSAAGARPGDDITVETWIQERGTEWVGDSWDELKYIRQAVTFLVIGNKPRKTLENITRDLCPILSIQQLYRISTMWQR</sequence>
<dbReference type="AlphaFoldDB" id="A0A0D2MFW7"/>
<dbReference type="PANTHER" id="PTHR16027:SF6">
    <property type="entry name" value="DILUTE DOMAIN-CONTAINING PROTEIN"/>
    <property type="match status" value="1"/>
</dbReference>
<gene>
    <name evidence="3" type="ORF">MNEG_13967</name>
</gene>
<evidence type="ECO:0000259" key="2">
    <source>
        <dbReference type="PROSITE" id="PS51126"/>
    </source>
</evidence>
<dbReference type="GeneID" id="25731482"/>
<feature type="domain" description="Dilute" evidence="2">
    <location>
        <begin position="261"/>
        <end position="585"/>
    </location>
</feature>
<evidence type="ECO:0000313" key="4">
    <source>
        <dbReference type="Proteomes" id="UP000054498"/>
    </source>
</evidence>
<reference evidence="3 4" key="1">
    <citation type="journal article" date="2013" name="BMC Genomics">
        <title>Reconstruction of the lipid metabolism for the microalga Monoraphidium neglectum from its genome sequence reveals characteristics suitable for biofuel production.</title>
        <authorList>
            <person name="Bogen C."/>
            <person name="Al-Dilaimi A."/>
            <person name="Albersmeier A."/>
            <person name="Wichmann J."/>
            <person name="Grundmann M."/>
            <person name="Rupp O."/>
            <person name="Lauersen K.J."/>
            <person name="Blifernez-Klassen O."/>
            <person name="Kalinowski J."/>
            <person name="Goesmann A."/>
            <person name="Mussgnug J.H."/>
            <person name="Kruse O."/>
        </authorList>
    </citation>
    <scope>NUCLEOTIDE SEQUENCE [LARGE SCALE GENOMIC DNA]</scope>
    <source>
        <strain evidence="3 4">SAG 48.87</strain>
    </source>
</reference>
<feature type="region of interest" description="Disordered" evidence="1">
    <location>
        <begin position="78"/>
        <end position="110"/>
    </location>
</feature>
<accession>A0A0D2MFW7</accession>
<feature type="region of interest" description="Disordered" evidence="1">
    <location>
        <begin position="166"/>
        <end position="197"/>
    </location>
</feature>
<dbReference type="InterPro" id="IPR002710">
    <property type="entry name" value="Dilute_dom"/>
</dbReference>
<dbReference type="RefSeq" id="XP_013893015.1">
    <property type="nucleotide sequence ID" value="XM_014037561.1"/>
</dbReference>